<keyword evidence="1" id="KW-0175">Coiled coil</keyword>
<dbReference type="InterPro" id="IPR011993">
    <property type="entry name" value="PH-like_dom_sf"/>
</dbReference>
<dbReference type="AlphaFoldDB" id="A0A8S1CDF0"/>
<evidence type="ECO:0008006" key="5">
    <source>
        <dbReference type="Google" id="ProtNLM"/>
    </source>
</evidence>
<dbReference type="PANTHER" id="PTHR11232">
    <property type="entry name" value="PHOSPHOTYROSINE INTERACTION DOMAIN-CONTAINING FAMILY MEMBER"/>
    <property type="match status" value="1"/>
</dbReference>
<dbReference type="GO" id="GO:0050998">
    <property type="term" value="F:nitric-oxide synthase binding"/>
    <property type="evidence" value="ECO:0007669"/>
    <property type="project" value="TreeGrafter"/>
</dbReference>
<dbReference type="EMBL" id="CADEPI010000031">
    <property type="protein sequence ID" value="CAB3367588.1"/>
    <property type="molecule type" value="Genomic_DNA"/>
</dbReference>
<feature type="region of interest" description="Disordered" evidence="2">
    <location>
        <begin position="1"/>
        <end position="27"/>
    </location>
</feature>
<evidence type="ECO:0000313" key="3">
    <source>
        <dbReference type="EMBL" id="CAB3367588.1"/>
    </source>
</evidence>
<accession>A0A8S1CDF0</accession>
<dbReference type="Gene3D" id="2.30.29.30">
    <property type="entry name" value="Pleckstrin-homology domain (PH domain)/Phosphotyrosine-binding domain (PTB)"/>
    <property type="match status" value="1"/>
</dbReference>
<dbReference type="Proteomes" id="UP000494165">
    <property type="component" value="Unassembled WGS sequence"/>
</dbReference>
<comment type="caution">
    <text evidence="3">The sequence shown here is derived from an EMBL/GenBank/DDBJ whole genome shotgun (WGS) entry which is preliminary data.</text>
</comment>
<proteinExistence type="predicted"/>
<dbReference type="InterPro" id="IPR051133">
    <property type="entry name" value="Adapter_Engulfment-Domain"/>
</dbReference>
<feature type="coiled-coil region" evidence="1">
    <location>
        <begin position="237"/>
        <end position="268"/>
    </location>
</feature>
<gene>
    <name evidence="3" type="ORF">CLODIP_2_CD01156</name>
</gene>
<protein>
    <recommendedName>
        <fullName evidence="5">Capon-like protein</fullName>
    </recommendedName>
</protein>
<sequence length="372" mass="40716">MLKGKEDAATRSTISADKPDKPRKKLSFREPEIVGHIRKRFAQNQQNALHQQQQQQAPMVVERNNNRVFGRATLHPVGEVGEDAELESQAMRIVRTVGQAFEVCHKLSLNGPPKEEEQDAEDQLISIDNASDRDSTDTSLDKALAKDVPNLIGDPVSCDTLAADSGVLTQLMDSPSDSAPTLSPSVVTSPQTPPALLALQQPPTAGLRLDLAPQTNSSNGNNRRSATISANGEESLGMAAQHELQLLREQLEQQNQQTQAAVAQVHLLRDQLAAETAARLEAQSRTHQLLVHNKELLEHIQMLVVHLQEMERQQQQIGVSQQQQQQTQITPSSPRVTMVPQVSSPLSCLLLPLSAFSSQHHQITTPAPSRAS</sequence>
<keyword evidence="4" id="KW-1185">Reference proteome</keyword>
<evidence type="ECO:0000313" key="4">
    <source>
        <dbReference type="Proteomes" id="UP000494165"/>
    </source>
</evidence>
<feature type="compositionally biased region" description="Low complexity" evidence="2">
    <location>
        <begin position="180"/>
        <end position="197"/>
    </location>
</feature>
<evidence type="ECO:0000256" key="1">
    <source>
        <dbReference type="SAM" id="Coils"/>
    </source>
</evidence>
<name>A0A8S1CDF0_9INSE</name>
<organism evidence="3 4">
    <name type="scientific">Cloeon dipterum</name>
    <dbReference type="NCBI Taxonomy" id="197152"/>
    <lineage>
        <taxon>Eukaryota</taxon>
        <taxon>Metazoa</taxon>
        <taxon>Ecdysozoa</taxon>
        <taxon>Arthropoda</taxon>
        <taxon>Hexapoda</taxon>
        <taxon>Insecta</taxon>
        <taxon>Pterygota</taxon>
        <taxon>Palaeoptera</taxon>
        <taxon>Ephemeroptera</taxon>
        <taxon>Pisciforma</taxon>
        <taxon>Baetidae</taxon>
        <taxon>Cloeon</taxon>
    </lineage>
</organism>
<dbReference type="PANTHER" id="PTHR11232:SF17">
    <property type="entry name" value="CAPON-LIKE PROTEIN"/>
    <property type="match status" value="1"/>
</dbReference>
<evidence type="ECO:0000256" key="2">
    <source>
        <dbReference type="SAM" id="MobiDB-lite"/>
    </source>
</evidence>
<dbReference type="OrthoDB" id="10030336at2759"/>
<feature type="region of interest" description="Disordered" evidence="2">
    <location>
        <begin position="171"/>
        <end position="197"/>
    </location>
</feature>
<reference evidence="3 4" key="1">
    <citation type="submission" date="2020-04" db="EMBL/GenBank/DDBJ databases">
        <authorList>
            <person name="Alioto T."/>
            <person name="Alioto T."/>
            <person name="Gomez Garrido J."/>
        </authorList>
    </citation>
    <scope>NUCLEOTIDE SEQUENCE [LARGE SCALE GENOMIC DNA]</scope>
</reference>